<dbReference type="AlphaFoldDB" id="A0A2R9T2Q7"/>
<evidence type="ECO:0000313" key="1">
    <source>
        <dbReference type="EMBL" id="EFU43912.1"/>
    </source>
</evidence>
<dbReference type="KEGG" id="pvo:PVOR_01865"/>
<dbReference type="EMBL" id="ADHJ01000001">
    <property type="protein sequence ID" value="EFU43912.1"/>
    <property type="molecule type" value="Genomic_DNA"/>
</dbReference>
<organism evidence="1 2">
    <name type="scientific">Paenibacillus vortex V453</name>
    <dbReference type="NCBI Taxonomy" id="715225"/>
    <lineage>
        <taxon>Bacteria</taxon>
        <taxon>Bacillati</taxon>
        <taxon>Bacillota</taxon>
        <taxon>Bacilli</taxon>
        <taxon>Bacillales</taxon>
        <taxon>Paenibacillaceae</taxon>
        <taxon>Paenibacillus</taxon>
    </lineage>
</organism>
<accession>A0A2R9T2Q7</accession>
<gene>
    <name evidence="1" type="ORF">PVOR_01865</name>
</gene>
<comment type="caution">
    <text evidence="1">The sequence shown here is derived from an EMBL/GenBank/DDBJ whole genome shotgun (WGS) entry which is preliminary data.</text>
</comment>
<reference evidence="1 2" key="1">
    <citation type="journal article" date="2010" name="BMC Genomics">
        <title>Genome sequence of the pattern forming Paenibacillus vortex bacterium reveals potential for thriving in complex environments.</title>
        <authorList>
            <person name="Sirota-Madi A."/>
            <person name="Olender T."/>
            <person name="Helman Y."/>
            <person name="Ingham C."/>
            <person name="Brainis I."/>
            <person name="Roth D."/>
            <person name="Hagi E."/>
            <person name="Brodsky L."/>
            <person name="Leshkowitz D."/>
            <person name="Galatenko V."/>
            <person name="Nikolaev V."/>
            <person name="Mugasimangalam R.C."/>
            <person name="Bransburg-Zabary S."/>
            <person name="Gutnick D.L."/>
            <person name="Lancet D."/>
            <person name="Ben-Jacob E."/>
        </authorList>
    </citation>
    <scope>NUCLEOTIDE SEQUENCE [LARGE SCALE GENOMIC DNA]</scope>
    <source>
        <strain evidence="1 2">V453</strain>
    </source>
</reference>
<proteinExistence type="predicted"/>
<sequence>MAVHKKYKCGVKLSSFKALKPCLFQMDIVYCKQYIVKNDLDLHSERKIKNKRLKTTLRKKFLLLYIAIQRPP</sequence>
<keyword evidence="2" id="KW-1185">Reference proteome</keyword>
<name>A0A2R9T2Q7_9BACL</name>
<evidence type="ECO:0000313" key="2">
    <source>
        <dbReference type="Proteomes" id="UP000003094"/>
    </source>
</evidence>
<dbReference type="Proteomes" id="UP000003094">
    <property type="component" value="Unassembled WGS sequence"/>
</dbReference>
<protein>
    <submittedName>
        <fullName evidence="1">Uncharacterized protein</fullName>
    </submittedName>
</protein>